<organism evidence="11 12">
    <name type="scientific">Polypterus senegalus</name>
    <name type="common">Senegal bichir</name>
    <dbReference type="NCBI Taxonomy" id="55291"/>
    <lineage>
        <taxon>Eukaryota</taxon>
        <taxon>Metazoa</taxon>
        <taxon>Chordata</taxon>
        <taxon>Craniata</taxon>
        <taxon>Vertebrata</taxon>
        <taxon>Euteleostomi</taxon>
        <taxon>Actinopterygii</taxon>
        <taxon>Polypteriformes</taxon>
        <taxon>Polypteridae</taxon>
        <taxon>Polypterus</taxon>
    </lineage>
</organism>
<dbReference type="PROSITE" id="PS50853">
    <property type="entry name" value="FN3"/>
    <property type="match status" value="1"/>
</dbReference>
<evidence type="ECO:0000259" key="10">
    <source>
        <dbReference type="PROSITE" id="PS50853"/>
    </source>
</evidence>
<comment type="subcellular location">
    <subcellularLocation>
        <location evidence="1">Membrane</location>
        <topology evidence="1">Single-pass type I membrane protein</topology>
    </subcellularLocation>
</comment>
<dbReference type="InterPro" id="IPR003531">
    <property type="entry name" value="Hempt_rcpt_S_F1_CS"/>
</dbReference>
<dbReference type="InterPro" id="IPR036116">
    <property type="entry name" value="FN3_sf"/>
</dbReference>
<feature type="non-terminal residue" evidence="11">
    <location>
        <position position="456"/>
    </location>
</feature>
<dbReference type="PANTHER" id="PTHR23037:SF7">
    <property type="entry name" value="INTERLEUKIN-21 RECEPTOR"/>
    <property type="match status" value="1"/>
</dbReference>
<dbReference type="PANTHER" id="PTHR23037">
    <property type="entry name" value="CYTOKINE RECEPTOR"/>
    <property type="match status" value="1"/>
</dbReference>
<evidence type="ECO:0000313" key="11">
    <source>
        <dbReference type="EMBL" id="MBN3294549.1"/>
    </source>
</evidence>
<keyword evidence="5 9" id="KW-0472">Membrane</keyword>
<feature type="transmembrane region" description="Helical" evidence="9">
    <location>
        <begin position="200"/>
        <end position="220"/>
    </location>
</feature>
<comment type="caution">
    <text evidence="11">The sequence shown here is derived from an EMBL/GenBank/DDBJ whole genome shotgun (WGS) entry which is preliminary data.</text>
</comment>
<reference evidence="11" key="1">
    <citation type="journal article" date="2021" name="Cell">
        <title>Tracing the genetic footprints of vertebrate landing in non-teleost ray-finned fishes.</title>
        <authorList>
            <person name="Bi X."/>
            <person name="Wang K."/>
            <person name="Yang L."/>
            <person name="Pan H."/>
            <person name="Jiang H."/>
            <person name="Wei Q."/>
            <person name="Fang M."/>
            <person name="Yu H."/>
            <person name="Zhu C."/>
            <person name="Cai Y."/>
            <person name="He Y."/>
            <person name="Gan X."/>
            <person name="Zeng H."/>
            <person name="Yu D."/>
            <person name="Zhu Y."/>
            <person name="Jiang H."/>
            <person name="Qiu Q."/>
            <person name="Yang H."/>
            <person name="Zhang Y.E."/>
            <person name="Wang W."/>
            <person name="Zhu M."/>
            <person name="He S."/>
            <person name="Zhang G."/>
        </authorList>
    </citation>
    <scope>NUCLEOTIDE SEQUENCE</scope>
    <source>
        <strain evidence="11">Bchr_001</strain>
    </source>
</reference>
<evidence type="ECO:0000256" key="6">
    <source>
        <dbReference type="ARBA" id="ARBA00023170"/>
    </source>
</evidence>
<proteinExistence type="predicted"/>
<dbReference type="Gene3D" id="2.60.40.10">
    <property type="entry name" value="Immunoglobulins"/>
    <property type="match status" value="1"/>
</dbReference>
<dbReference type="InterPro" id="IPR003961">
    <property type="entry name" value="FN3_dom"/>
</dbReference>
<feature type="non-terminal residue" evidence="11">
    <location>
        <position position="1"/>
    </location>
</feature>
<keyword evidence="7" id="KW-0325">Glycoprotein</keyword>
<evidence type="ECO:0000256" key="1">
    <source>
        <dbReference type="ARBA" id="ARBA00004479"/>
    </source>
</evidence>
<feature type="domain" description="Fibronectin type-III" evidence="10">
    <location>
        <begin position="79"/>
        <end position="190"/>
    </location>
</feature>
<evidence type="ECO:0000256" key="5">
    <source>
        <dbReference type="ARBA" id="ARBA00023136"/>
    </source>
</evidence>
<keyword evidence="6" id="KW-0675">Receptor</keyword>
<evidence type="ECO:0000313" key="12">
    <source>
        <dbReference type="Proteomes" id="UP001166052"/>
    </source>
</evidence>
<keyword evidence="4 9" id="KW-1133">Transmembrane helix</keyword>
<accession>A0ABS2Z688</accession>
<dbReference type="PROSITE" id="PS01355">
    <property type="entry name" value="HEMATOPO_REC_S_F1"/>
    <property type="match status" value="1"/>
</dbReference>
<dbReference type="EMBL" id="JAAWVN010027039">
    <property type="protein sequence ID" value="MBN3294549.1"/>
    <property type="molecule type" value="Genomic_DNA"/>
</dbReference>
<feature type="region of interest" description="Disordered" evidence="8">
    <location>
        <begin position="427"/>
        <end position="456"/>
    </location>
</feature>
<evidence type="ECO:0000256" key="4">
    <source>
        <dbReference type="ARBA" id="ARBA00022989"/>
    </source>
</evidence>
<dbReference type="CDD" id="cd00063">
    <property type="entry name" value="FN3"/>
    <property type="match status" value="1"/>
</dbReference>
<sequence>MKEDIPEEPNVSYLVESEDHTSSNKGNCTIVKRPGNFPANCSLEMEDIMMDLDIYNITLQRIGSDKTTVYLTVIPEYSPVENIKPVTPINLSVNYDEKQYKLTWNTGYDSGNHLPSNLQYEVMYWQKGRSLLNPKIGKRINDITSLNIRETELQKSTTYLAMVRSAPNNISYKGHWSEWSLATEWTTRPSDVQKPHVSPYISTIGMPFALALIILIAMYFDLPTRLKNKICAEVPTPAPFLQPLYNNDKGGFRSWFLSPGNLNDALKKEEALKIDHLIETKPHSVEASKEDFCKVLYVTKDQHNESCQANTESDSNEVAVHCKNHVTSPASFFYSQDESFSSHLLENFESIDSGCFDVNRSSDETEKETNFSYDVPPEPESLCYSDDYCTLSEANNGLIPSKKVKDIKATCGKCIEVNVKGHLENSEILPNEELEDLPKSSTEDDNDAEDVKKADV</sequence>
<dbReference type="SUPFAM" id="SSF49265">
    <property type="entry name" value="Fibronectin type III"/>
    <property type="match status" value="1"/>
</dbReference>
<evidence type="ECO:0000256" key="2">
    <source>
        <dbReference type="ARBA" id="ARBA00022692"/>
    </source>
</evidence>
<dbReference type="Proteomes" id="UP001166052">
    <property type="component" value="Unassembled WGS sequence"/>
</dbReference>
<keyword evidence="3" id="KW-0732">Signal</keyword>
<evidence type="ECO:0000256" key="3">
    <source>
        <dbReference type="ARBA" id="ARBA00022729"/>
    </source>
</evidence>
<dbReference type="InterPro" id="IPR013783">
    <property type="entry name" value="Ig-like_fold"/>
</dbReference>
<evidence type="ECO:0000256" key="8">
    <source>
        <dbReference type="SAM" id="MobiDB-lite"/>
    </source>
</evidence>
<keyword evidence="12" id="KW-1185">Reference proteome</keyword>
<evidence type="ECO:0000256" key="9">
    <source>
        <dbReference type="SAM" id="Phobius"/>
    </source>
</evidence>
<evidence type="ECO:0000256" key="7">
    <source>
        <dbReference type="ARBA" id="ARBA00023180"/>
    </source>
</evidence>
<name>A0ABS2Z688_POLSE</name>
<feature type="region of interest" description="Disordered" evidence="8">
    <location>
        <begin position="1"/>
        <end position="27"/>
    </location>
</feature>
<keyword evidence="2 9" id="KW-0812">Transmembrane</keyword>
<protein>
    <submittedName>
        <fullName evidence="11">IL21R protein</fullName>
    </submittedName>
</protein>
<gene>
    <name evidence="11" type="primary">Il21r_1</name>
    <name evidence="11" type="ORF">GTO92_0002439</name>
</gene>